<dbReference type="InterPro" id="IPR052021">
    <property type="entry name" value="Type-I_RS_S_subunit"/>
</dbReference>
<evidence type="ECO:0000259" key="4">
    <source>
        <dbReference type="Pfam" id="PF01420"/>
    </source>
</evidence>
<evidence type="ECO:0000256" key="3">
    <source>
        <dbReference type="ARBA" id="ARBA00023125"/>
    </source>
</evidence>
<evidence type="ECO:0000313" key="6">
    <source>
        <dbReference type="Proteomes" id="UP000007519"/>
    </source>
</evidence>
<protein>
    <submittedName>
        <fullName evidence="5">Type I restriction modification enzyme protein S</fullName>
    </submittedName>
</protein>
<dbReference type="EMBL" id="CP002831">
    <property type="protein sequence ID" value="AFC26142.1"/>
    <property type="molecule type" value="Genomic_DNA"/>
</dbReference>
<dbReference type="STRING" id="984262.SGRA_3417"/>
<feature type="domain" description="Type I restriction modification DNA specificity" evidence="4">
    <location>
        <begin position="195"/>
        <end position="343"/>
    </location>
</feature>
<dbReference type="KEGG" id="sgn:SGRA_3417"/>
<dbReference type="GO" id="GO:0009307">
    <property type="term" value="P:DNA restriction-modification system"/>
    <property type="evidence" value="ECO:0007669"/>
    <property type="project" value="UniProtKB-KW"/>
</dbReference>
<accession>H6L1R4</accession>
<evidence type="ECO:0000256" key="2">
    <source>
        <dbReference type="ARBA" id="ARBA00022747"/>
    </source>
</evidence>
<dbReference type="Pfam" id="PF01420">
    <property type="entry name" value="Methylase_S"/>
    <property type="match status" value="2"/>
</dbReference>
<dbReference type="eggNOG" id="COG0732">
    <property type="taxonomic scope" value="Bacteria"/>
</dbReference>
<feature type="domain" description="Type I restriction modification DNA specificity" evidence="4">
    <location>
        <begin position="4"/>
        <end position="166"/>
    </location>
</feature>
<proteinExistence type="inferred from homology"/>
<dbReference type="InterPro" id="IPR044946">
    <property type="entry name" value="Restrct_endonuc_typeI_TRD_sf"/>
</dbReference>
<organism evidence="5 6">
    <name type="scientific">Saprospira grandis (strain Lewin)</name>
    <dbReference type="NCBI Taxonomy" id="984262"/>
    <lineage>
        <taxon>Bacteria</taxon>
        <taxon>Pseudomonadati</taxon>
        <taxon>Bacteroidota</taxon>
        <taxon>Saprospiria</taxon>
        <taxon>Saprospirales</taxon>
        <taxon>Saprospiraceae</taxon>
        <taxon>Saprospira</taxon>
    </lineage>
</organism>
<keyword evidence="6" id="KW-1185">Reference proteome</keyword>
<reference evidence="5 6" key="1">
    <citation type="journal article" date="2012" name="Stand. Genomic Sci.">
        <title>Complete genome sequencing and analysis of Saprospira grandis str. Lewin, a predatory marine bacterium.</title>
        <authorList>
            <person name="Saw J.H."/>
            <person name="Yuryev A."/>
            <person name="Kanbe M."/>
            <person name="Hou S."/>
            <person name="Young A.G."/>
            <person name="Aizawa S."/>
            <person name="Alam M."/>
        </authorList>
    </citation>
    <scope>NUCLEOTIDE SEQUENCE [LARGE SCALE GENOMIC DNA]</scope>
    <source>
        <strain evidence="5 6">Lewin</strain>
    </source>
</reference>
<dbReference type="SUPFAM" id="SSF116734">
    <property type="entry name" value="DNA methylase specificity domain"/>
    <property type="match status" value="2"/>
</dbReference>
<dbReference type="HOGENOM" id="CLU_021095_10_1_10"/>
<dbReference type="RefSeq" id="WP_015693736.1">
    <property type="nucleotide sequence ID" value="NC_016940.1"/>
</dbReference>
<keyword evidence="2" id="KW-0680">Restriction system</keyword>
<evidence type="ECO:0000256" key="1">
    <source>
        <dbReference type="ARBA" id="ARBA00010923"/>
    </source>
</evidence>
<keyword evidence="3" id="KW-0238">DNA-binding</keyword>
<name>H6L1R4_SAPGL</name>
<dbReference type="Gene3D" id="3.90.220.20">
    <property type="entry name" value="DNA methylase specificity domains"/>
    <property type="match status" value="2"/>
</dbReference>
<dbReference type="InterPro" id="IPR000055">
    <property type="entry name" value="Restrct_endonuc_typeI_TRD"/>
</dbReference>
<sequence length="364" mass="41715">MKKRDWKKVKLGDLMLKRNKSVNPAKFKEEFFELYSIPAYSTEQAEIIQGSSIGSSKKTVEEDDVLLSRIVPHIQRCWIVPEKKELRQIASGEWIVFRSEKVLSNYLRFFLLSKPFHKRFMGTVRGVGGSLMRADPKQVADFQIPLPPLAEQKAIAAQLDRADKLRQALAQSLADYDRLLAASFLDMFGDPVLNPKGWEVVKFTDVVVLKRGFDLPLKSRIKGKYPIIASNGPLDYHNEYKVKGPGVVTGRSGTIGNVFYIEDDYWPLNTSLYAEDLRGNNPIYLYFLLQFFRLDRFKRGSGVPTLNRNLVHRENLFNVPLSLQQQFAQLVERIERQKALIQSAQQSAEDLFGALLQAYFYEGK</sequence>
<dbReference type="REBASE" id="45856">
    <property type="entry name" value="S.SgrLORF3415P"/>
</dbReference>
<comment type="similarity">
    <text evidence="1">Belongs to the type-I restriction system S methylase family.</text>
</comment>
<dbReference type="GO" id="GO:0003677">
    <property type="term" value="F:DNA binding"/>
    <property type="evidence" value="ECO:0007669"/>
    <property type="project" value="UniProtKB-KW"/>
</dbReference>
<dbReference type="Proteomes" id="UP000007519">
    <property type="component" value="Chromosome"/>
</dbReference>
<dbReference type="OrthoDB" id="9816225at2"/>
<dbReference type="AlphaFoldDB" id="H6L1R4"/>
<dbReference type="CDD" id="cd17267">
    <property type="entry name" value="RMtype1_S_EcoAO83I-TRD1-CR1_like"/>
    <property type="match status" value="1"/>
</dbReference>
<gene>
    <name evidence="5" type="ordered locus">SGRA_3417</name>
</gene>
<evidence type="ECO:0000313" key="5">
    <source>
        <dbReference type="EMBL" id="AFC26142.1"/>
    </source>
</evidence>
<dbReference type="PANTHER" id="PTHR30408">
    <property type="entry name" value="TYPE-1 RESTRICTION ENZYME ECOKI SPECIFICITY PROTEIN"/>
    <property type="match status" value="1"/>
</dbReference>
<dbReference type="PANTHER" id="PTHR30408:SF12">
    <property type="entry name" value="TYPE I RESTRICTION ENZYME MJAVIII SPECIFICITY SUBUNIT"/>
    <property type="match status" value="1"/>
</dbReference>